<dbReference type="EMBL" id="JAWDGP010006737">
    <property type="protein sequence ID" value="KAK3736120.1"/>
    <property type="molecule type" value="Genomic_DNA"/>
</dbReference>
<sequence length="137" mass="15523">SPESPDEQTVRADTLTNTLVDQTRTAHPLILDRPSSVISRLQSTRITACHARRGRERYDPILYPWRTEEVVGNHYSIMVQLSAPAVDSSYSYYHSLPSGEQGSFRETAAQLGYSYLLVVDNSYSYYHSLPLGELRKV</sequence>
<organism evidence="1 2">
    <name type="scientific">Elysia crispata</name>
    <name type="common">lettuce slug</name>
    <dbReference type="NCBI Taxonomy" id="231223"/>
    <lineage>
        <taxon>Eukaryota</taxon>
        <taxon>Metazoa</taxon>
        <taxon>Spiralia</taxon>
        <taxon>Lophotrochozoa</taxon>
        <taxon>Mollusca</taxon>
        <taxon>Gastropoda</taxon>
        <taxon>Heterobranchia</taxon>
        <taxon>Euthyneura</taxon>
        <taxon>Panpulmonata</taxon>
        <taxon>Sacoglossa</taxon>
        <taxon>Placobranchoidea</taxon>
        <taxon>Plakobranchidae</taxon>
        <taxon>Elysia</taxon>
    </lineage>
</organism>
<dbReference type="AlphaFoldDB" id="A0AAE0Y847"/>
<reference evidence="1" key="1">
    <citation type="journal article" date="2023" name="G3 (Bethesda)">
        <title>A reference genome for the long-term kleptoplast-retaining sea slug Elysia crispata morphotype clarki.</title>
        <authorList>
            <person name="Eastman K.E."/>
            <person name="Pendleton A.L."/>
            <person name="Shaikh M.A."/>
            <person name="Suttiyut T."/>
            <person name="Ogas R."/>
            <person name="Tomko P."/>
            <person name="Gavelis G."/>
            <person name="Widhalm J.R."/>
            <person name="Wisecaver J.H."/>
        </authorList>
    </citation>
    <scope>NUCLEOTIDE SEQUENCE</scope>
    <source>
        <strain evidence="1">ECLA1</strain>
    </source>
</reference>
<evidence type="ECO:0000313" key="2">
    <source>
        <dbReference type="Proteomes" id="UP001283361"/>
    </source>
</evidence>
<proteinExistence type="predicted"/>
<accession>A0AAE0Y847</accession>
<evidence type="ECO:0000313" key="1">
    <source>
        <dbReference type="EMBL" id="KAK3736120.1"/>
    </source>
</evidence>
<dbReference type="Proteomes" id="UP001283361">
    <property type="component" value="Unassembled WGS sequence"/>
</dbReference>
<comment type="caution">
    <text evidence="1">The sequence shown here is derived from an EMBL/GenBank/DDBJ whole genome shotgun (WGS) entry which is preliminary data.</text>
</comment>
<gene>
    <name evidence="1" type="ORF">RRG08_005915</name>
</gene>
<feature type="non-terminal residue" evidence="1">
    <location>
        <position position="1"/>
    </location>
</feature>
<protein>
    <submittedName>
        <fullName evidence="1">Uncharacterized protein</fullName>
    </submittedName>
</protein>
<name>A0AAE0Y847_9GAST</name>
<keyword evidence="2" id="KW-1185">Reference proteome</keyword>